<evidence type="ECO:0000313" key="8">
    <source>
        <dbReference type="EMBL" id="KQA23566.1"/>
    </source>
</evidence>
<feature type="binding site" evidence="4">
    <location>
        <position position="374"/>
    </location>
    <ligand>
        <name>Fe cation</name>
        <dbReference type="ChEBI" id="CHEBI:24875"/>
    </ligand>
</feature>
<evidence type="ECO:0000256" key="2">
    <source>
        <dbReference type="ARBA" id="ARBA00022737"/>
    </source>
</evidence>
<evidence type="ECO:0000313" key="7">
    <source>
        <dbReference type="EMBL" id="KDO14681.1"/>
    </source>
</evidence>
<keyword evidence="4" id="KW-0408">Iron</keyword>
<dbReference type="InterPro" id="IPR041166">
    <property type="entry name" value="Rubredoxin_2"/>
</dbReference>
<dbReference type="Pfam" id="PF13181">
    <property type="entry name" value="TPR_8"/>
    <property type="match status" value="1"/>
</dbReference>
<name>A0A067BJX3_VIBMT</name>
<dbReference type="Proteomes" id="UP000027331">
    <property type="component" value="Unassembled WGS sequence"/>
</dbReference>
<evidence type="ECO:0000313" key="14">
    <source>
        <dbReference type="Proteomes" id="UP000216173"/>
    </source>
</evidence>
<evidence type="ECO:0000256" key="5">
    <source>
        <dbReference type="PROSITE-ProRule" id="PRU00339"/>
    </source>
</evidence>
<dbReference type="Gene3D" id="1.25.40.10">
    <property type="entry name" value="Tetratricopeptide repeat domain"/>
    <property type="match status" value="2"/>
</dbReference>
<dbReference type="EMBL" id="LBGP01000018">
    <property type="protein sequence ID" value="KQA99676.1"/>
    <property type="molecule type" value="Genomic_DNA"/>
</dbReference>
<feature type="repeat" description="TPR" evidence="5">
    <location>
        <begin position="180"/>
        <end position="213"/>
    </location>
</feature>
<dbReference type="GeneID" id="94013433"/>
<comment type="similarity">
    <text evidence="4">Belongs to the LapB family.</text>
</comment>
<reference evidence="12 13" key="2">
    <citation type="journal article" date="2015" name="Genome Biol. Evol.">
        <title>The Dynamics of Genetic Interactions between Vibrio metoecus and Vibrio cholerae, Two Close Relatives Co-Occurring in the Environment.</title>
        <authorList>
            <person name="Orata F.D."/>
            <person name="Kirchberger P.C."/>
            <person name="Meheust R."/>
            <person name="Barlow E.J."/>
            <person name="Tarr C.L."/>
            <person name="Boucher Y."/>
        </authorList>
    </citation>
    <scope>NUCLEOTIDE SEQUENCE [LARGE SCALE GENOMIC DNA]</scope>
    <source>
        <strain evidence="8 13">08-2459</strain>
        <strain evidence="9 12">YB5B04</strain>
    </source>
</reference>
<dbReference type="GO" id="GO:0046890">
    <property type="term" value="P:regulation of lipid biosynthetic process"/>
    <property type="evidence" value="ECO:0007669"/>
    <property type="project" value="UniProtKB-UniRule"/>
</dbReference>
<keyword evidence="4" id="KW-0997">Cell inner membrane</keyword>
<evidence type="ECO:0000256" key="3">
    <source>
        <dbReference type="ARBA" id="ARBA00022803"/>
    </source>
</evidence>
<dbReference type="InterPro" id="IPR019734">
    <property type="entry name" value="TPR_rpt"/>
</dbReference>
<reference evidence="14" key="3">
    <citation type="submission" date="2017-07" db="EMBL/GenBank/DDBJ databases">
        <authorList>
            <person name="Boucher Y."/>
            <person name="Orata F.D."/>
        </authorList>
    </citation>
    <scope>NUCLEOTIDE SEQUENCE [LARGE SCALE GENOMIC DNA]</scope>
    <source>
        <strain evidence="14">OYP9E10</strain>
    </source>
</reference>
<dbReference type="Pfam" id="PF13176">
    <property type="entry name" value="TPR_7"/>
    <property type="match status" value="1"/>
</dbReference>
<dbReference type="GO" id="GO:0009898">
    <property type="term" value="C:cytoplasmic side of plasma membrane"/>
    <property type="evidence" value="ECO:0007669"/>
    <property type="project" value="UniProtKB-UniRule"/>
</dbReference>
<reference evidence="7 11" key="1">
    <citation type="submission" date="2014-04" db="EMBL/GenBank/DDBJ databases">
        <title>Vibrio metecus sp. nov., a close relative of Vibrio cholerae isolated from coastal brackish ponds and clinical specimens.</title>
        <authorList>
            <person name="Kirchberger P.C."/>
            <person name="Turnsek M."/>
            <person name="Hunt D.E."/>
            <person name="Haley B.J."/>
            <person name="Colwell R."/>
            <person name="Polz M.F."/>
            <person name="Tarr C.L."/>
            <person name="Boucher Y."/>
        </authorList>
    </citation>
    <scope>NUCLEOTIDE SEQUENCE [LARGE SCALE GENOMIC DNA]</scope>
    <source>
        <strain evidence="7">OP3H</strain>
        <strain evidence="11">PPCK-2014</strain>
    </source>
</reference>
<keyword evidence="4" id="KW-1003">Cell membrane</keyword>
<evidence type="ECO:0000313" key="9">
    <source>
        <dbReference type="EMBL" id="KQA99676.1"/>
    </source>
</evidence>
<dbReference type="GO" id="GO:0005506">
    <property type="term" value="F:iron ion binding"/>
    <property type="evidence" value="ECO:0007669"/>
    <property type="project" value="UniProtKB-UniRule"/>
</dbReference>
<evidence type="ECO:0000313" key="11">
    <source>
        <dbReference type="Proteomes" id="UP000027331"/>
    </source>
</evidence>
<evidence type="ECO:0000313" key="10">
    <source>
        <dbReference type="EMBL" id="PAR22637.1"/>
    </source>
</evidence>
<dbReference type="RefSeq" id="WP_000889972.1">
    <property type="nucleotide sequence ID" value="NZ_ACZT01000017.1"/>
</dbReference>
<dbReference type="HAMAP" id="MF_00994">
    <property type="entry name" value="LPS_assembly_LapB"/>
    <property type="match status" value="1"/>
</dbReference>
<keyword evidence="3 4" id="KW-0802">TPR repeat</keyword>
<feature type="repeat" description="TPR" evidence="5">
    <location>
        <begin position="214"/>
        <end position="247"/>
    </location>
</feature>
<sequence length="389" mass="44352">MLEILFLLLPIAAAYGWYMGHRSAQQDKQKQSHQISRQYVTGLNLLLSDQSDKAVDHFIELLQVDNETIDTHLALGNLFRSRGEVDRAIRIHQNLISRSGLTVDQKNLALQQLAKDYMVSGFLDRAEKILEQLIDEPEHRESALQQLTAIYQQTREWHKAIECASALVKLGRKRMRGSIAHFYCELAMLEKADGNDSKAVQWFKKALQEDPKCVRATISLGKLYLQNEDYQKTIDHLEAVIEQDIDFVGEVLNTLAECYHHLGREQDLIDFLRRCIANKAGVSAELMLAQLVAQHEGTAAAQEILTKQLVKNPTMKGFYRLIDYHIAEAEEGRAKASLSTLQRLVGEQLKVKPHYRCRKCGFSTHSLYWHCPSCKNWGSIKPIRGLDGE</sequence>
<keyword evidence="4" id="KW-0812">Transmembrane</keyword>
<dbReference type="EMBL" id="NMSH01000002">
    <property type="protein sequence ID" value="PAR22637.1"/>
    <property type="molecule type" value="Genomic_DNA"/>
</dbReference>
<dbReference type="InterPro" id="IPR011990">
    <property type="entry name" value="TPR-like_helical_dom_sf"/>
</dbReference>
<dbReference type="InterPro" id="IPR051012">
    <property type="entry name" value="CellSynth/LPSAsmb/PSIAsmb"/>
</dbReference>
<feature type="topological domain" description="Cytoplasmic" evidence="4">
    <location>
        <begin position="21"/>
        <end position="389"/>
    </location>
</feature>
<evidence type="ECO:0000256" key="4">
    <source>
        <dbReference type="HAMAP-Rule" id="MF_00994"/>
    </source>
</evidence>
<dbReference type="NCBIfam" id="NF008757">
    <property type="entry name" value="PRK11788.1-5"/>
    <property type="match status" value="1"/>
</dbReference>
<reference evidence="10" key="4">
    <citation type="submission" date="2017-07" db="EMBL/GenBank/DDBJ databases">
        <authorList>
            <person name="Sun Z.S."/>
            <person name="Albrecht U."/>
            <person name="Echele G."/>
            <person name="Lee C.C."/>
        </authorList>
    </citation>
    <scope>NUCLEOTIDE SEQUENCE [LARGE SCALE GENOMIC DNA]</scope>
    <source>
        <strain evidence="10">OYP9E10</strain>
    </source>
</reference>
<dbReference type="GO" id="GO:0008653">
    <property type="term" value="P:lipopolysaccharide metabolic process"/>
    <property type="evidence" value="ECO:0007669"/>
    <property type="project" value="InterPro"/>
</dbReference>
<dbReference type="Proteomes" id="UP000053724">
    <property type="component" value="Unassembled WGS sequence"/>
</dbReference>
<feature type="binding site" evidence="4">
    <location>
        <position position="357"/>
    </location>
    <ligand>
        <name>Fe cation</name>
        <dbReference type="ChEBI" id="CHEBI:24875"/>
    </ligand>
</feature>
<proteinExistence type="inferred from homology"/>
<dbReference type="NCBIfam" id="NF008756">
    <property type="entry name" value="PRK11788.1-4"/>
    <property type="match status" value="1"/>
</dbReference>
<dbReference type="Proteomes" id="UP000216173">
    <property type="component" value="Unassembled WGS sequence"/>
</dbReference>
<keyword evidence="4" id="KW-1133">Transmembrane helix</keyword>
<dbReference type="EMBL" id="LCUF01000009">
    <property type="protein sequence ID" value="KQA23566.1"/>
    <property type="molecule type" value="Genomic_DNA"/>
</dbReference>
<comment type="caution">
    <text evidence="9">The sequence shown here is derived from an EMBL/GenBank/DDBJ whole genome shotgun (WGS) entry which is preliminary data.</text>
</comment>
<dbReference type="AlphaFoldDB" id="A0A067BJX3"/>
<accession>A0A067BJX3</accession>
<dbReference type="SMART" id="SM00028">
    <property type="entry name" value="TPR"/>
    <property type="match status" value="5"/>
</dbReference>
<dbReference type="Pfam" id="PF18073">
    <property type="entry name" value="Zn_ribbon_LapB"/>
    <property type="match status" value="1"/>
</dbReference>
<dbReference type="PATRIC" id="fig|1481663.10.peg.275"/>
<dbReference type="EMBL" id="JJMN01000045">
    <property type="protein sequence ID" value="KDO14681.1"/>
    <property type="molecule type" value="Genomic_DNA"/>
</dbReference>
<feature type="domain" description="LapB rubredoxin metal binding" evidence="6">
    <location>
        <begin position="355"/>
        <end position="382"/>
    </location>
</feature>
<feature type="binding site" evidence="4">
    <location>
        <position position="371"/>
    </location>
    <ligand>
        <name>Fe cation</name>
        <dbReference type="ChEBI" id="CHEBI:24875"/>
    </ligand>
</feature>
<dbReference type="SUPFAM" id="SSF81901">
    <property type="entry name" value="HCP-like"/>
    <property type="match status" value="1"/>
</dbReference>
<comment type="subcellular location">
    <subcellularLocation>
        <location evidence="4">Cell inner membrane</location>
        <topology evidence="4">Single-pass membrane protein</topology>
        <orientation evidence="4">Cytoplasmic side</orientation>
    </subcellularLocation>
</comment>
<dbReference type="Proteomes" id="UP000050491">
    <property type="component" value="Unassembled WGS sequence"/>
</dbReference>
<keyword evidence="2 4" id="KW-0677">Repeat</keyword>
<comment type="function">
    <text evidence="4">Modulates cellular lipopolysaccharide (LPS) levels by regulating LpxC, which is involved in lipid A biosynthesis. May act by modulating the proteolytic activity of FtsH towards LpxC. May also coordinate assembly of proteins involved in LPS synthesis at the plasma membrane.</text>
</comment>
<keyword evidence="4" id="KW-0472">Membrane</keyword>
<dbReference type="PANTHER" id="PTHR45586:SF1">
    <property type="entry name" value="LIPOPOLYSACCHARIDE ASSEMBLY PROTEIN B"/>
    <property type="match status" value="1"/>
</dbReference>
<organism evidence="9 12">
    <name type="scientific">Vibrio metoecus</name>
    <dbReference type="NCBI Taxonomy" id="1481663"/>
    <lineage>
        <taxon>Bacteria</taxon>
        <taxon>Pseudomonadati</taxon>
        <taxon>Pseudomonadota</taxon>
        <taxon>Gammaproteobacteria</taxon>
        <taxon>Vibrionales</taxon>
        <taxon>Vibrionaceae</taxon>
        <taxon>Vibrio</taxon>
    </lineage>
</organism>
<dbReference type="InterPro" id="IPR030865">
    <property type="entry name" value="LapB"/>
</dbReference>
<keyword evidence="1 4" id="KW-0479">Metal-binding</keyword>
<dbReference type="OrthoDB" id="507476at2"/>
<feature type="binding site" evidence="4">
    <location>
        <position position="360"/>
    </location>
    <ligand>
        <name>Fe cation</name>
        <dbReference type="ChEBI" id="CHEBI:24875"/>
    </ligand>
</feature>
<dbReference type="PANTHER" id="PTHR45586">
    <property type="entry name" value="TPR REPEAT-CONTAINING PROTEIN PA4667"/>
    <property type="match status" value="1"/>
</dbReference>
<gene>
    <name evidence="4" type="primary">lapB</name>
    <name evidence="8" type="ORF">AAY55_08570</name>
    <name evidence="10" type="ORF">CGU03_02240</name>
    <name evidence="7" type="ORF">DP83_07795</name>
    <name evidence="9" type="ORF">XV92_12865</name>
</gene>
<evidence type="ECO:0000313" key="13">
    <source>
        <dbReference type="Proteomes" id="UP000053724"/>
    </source>
</evidence>
<dbReference type="NCBIfam" id="NF008753">
    <property type="entry name" value="PRK11788.1-1"/>
    <property type="match status" value="1"/>
</dbReference>
<evidence type="ECO:0000259" key="6">
    <source>
        <dbReference type="Pfam" id="PF18073"/>
    </source>
</evidence>
<evidence type="ECO:0000313" key="12">
    <source>
        <dbReference type="Proteomes" id="UP000050491"/>
    </source>
</evidence>
<keyword evidence="11" id="KW-1185">Reference proteome</keyword>
<evidence type="ECO:0000256" key="1">
    <source>
        <dbReference type="ARBA" id="ARBA00022723"/>
    </source>
</evidence>
<protein>
    <recommendedName>
        <fullName evidence="4">Lipopolysaccharide assembly protein B</fullName>
    </recommendedName>
</protein>
<dbReference type="PROSITE" id="PS50005">
    <property type="entry name" value="TPR"/>
    <property type="match status" value="2"/>
</dbReference>